<dbReference type="Gene3D" id="1.25.60.10">
    <property type="entry name" value="MgtE N-terminal domain-like"/>
    <property type="match status" value="1"/>
</dbReference>
<dbReference type="SUPFAM" id="SSF158791">
    <property type="entry name" value="MgtE N-terminal domain-like"/>
    <property type="match status" value="1"/>
</dbReference>
<evidence type="ECO:0000256" key="4">
    <source>
        <dbReference type="ARBA" id="ARBA00022692"/>
    </source>
</evidence>
<evidence type="ECO:0000313" key="12">
    <source>
        <dbReference type="Proteomes" id="UP000245216"/>
    </source>
</evidence>
<dbReference type="InterPro" id="IPR006667">
    <property type="entry name" value="SLC41_membr_dom"/>
</dbReference>
<comment type="function">
    <text evidence="9">Acts as a magnesium transporter.</text>
</comment>
<evidence type="ECO:0000256" key="8">
    <source>
        <dbReference type="PROSITE-ProRule" id="PRU00703"/>
    </source>
</evidence>
<comment type="caution">
    <text evidence="9">Lacks conserved residue(s) required for the propagation of feature annotation.</text>
</comment>
<dbReference type="CDD" id="cd04606">
    <property type="entry name" value="CBS_pair_Mg_transporter"/>
    <property type="match status" value="1"/>
</dbReference>
<accession>A0A2U2BGN1</accession>
<dbReference type="Pfam" id="PF00571">
    <property type="entry name" value="CBS"/>
    <property type="match status" value="1"/>
</dbReference>
<gene>
    <name evidence="11" type="primary">mgtE</name>
    <name evidence="11" type="ORF">DF183_15165</name>
</gene>
<sequence length="446" mass="49080">MSTHPSTELLGPQTPIADIVLALNQLEQGPALLAAQELDNERLQALLEVPELRWASALLTELTRPERLPVLEQLAEDRMADLLQDLDHEDQEQILGRLTQHTRTSVMRLMHYPADTAGGIMTTEFLQVPMSWNVAQTLQHIREVESTRETVYAIYVVNDKQQLQFVVPLRKLVCADPQAALTELWSGDSPIAVQALTDKEAVAQLIRRHDFLAIPVVDEANAIIGIVTVDDVIDALMDEAAEDMNRFGGAEHIGKPYLQAGFSTMIRKRGGWLAILFLGEMLTASAMQYYEIQLEKAVVLAMFIPLIMSSGGNSGSQATSLLIRGLAVGEVRVRDWWRVLLRELPVGLVLGTMLGAIGFIRIEVWQHLGLYDYGEHSLLIAFTIWLALVGIVTFGSCIGSMLPFILQRVGFDPASASAPLVATLVDVLGLVIYFSVAALLLTGTLL</sequence>
<protein>
    <recommendedName>
        <fullName evidence="9">Magnesium transporter MgtE</fullName>
    </recommendedName>
</protein>
<organism evidence="11 12">
    <name type="scientific">Alcaligenes faecalis</name>
    <dbReference type="NCBI Taxonomy" id="511"/>
    <lineage>
        <taxon>Bacteria</taxon>
        <taxon>Pseudomonadati</taxon>
        <taxon>Pseudomonadota</taxon>
        <taxon>Betaproteobacteria</taxon>
        <taxon>Burkholderiales</taxon>
        <taxon>Alcaligenaceae</taxon>
        <taxon>Alcaligenes</taxon>
    </lineage>
</organism>
<proteinExistence type="inferred from homology"/>
<dbReference type="SUPFAM" id="SSF54631">
    <property type="entry name" value="CBS-domain pair"/>
    <property type="match status" value="1"/>
</dbReference>
<dbReference type="PANTHER" id="PTHR43773:SF1">
    <property type="entry name" value="MAGNESIUM TRANSPORTER MGTE"/>
    <property type="match status" value="1"/>
</dbReference>
<feature type="domain" description="CBS" evidence="10">
    <location>
        <begin position="181"/>
        <end position="242"/>
    </location>
</feature>
<dbReference type="Pfam" id="PF03448">
    <property type="entry name" value="MgtE_N"/>
    <property type="match status" value="1"/>
</dbReference>
<dbReference type="PROSITE" id="PS51371">
    <property type="entry name" value="CBS"/>
    <property type="match status" value="1"/>
</dbReference>
<dbReference type="InterPro" id="IPR006669">
    <property type="entry name" value="MgtE_transporter"/>
</dbReference>
<keyword evidence="9" id="KW-1003">Cell membrane</keyword>
<evidence type="ECO:0000256" key="2">
    <source>
        <dbReference type="ARBA" id="ARBA00009749"/>
    </source>
</evidence>
<keyword evidence="3 9" id="KW-0813">Transport</keyword>
<evidence type="ECO:0000256" key="9">
    <source>
        <dbReference type="RuleBase" id="RU362011"/>
    </source>
</evidence>
<evidence type="ECO:0000256" key="6">
    <source>
        <dbReference type="ARBA" id="ARBA00022989"/>
    </source>
</evidence>
<dbReference type="InterPro" id="IPR036739">
    <property type="entry name" value="SLC41_membr_dom_sf"/>
</dbReference>
<name>A0A2U2BGN1_ALCFA</name>
<dbReference type="GO" id="GO:0005886">
    <property type="term" value="C:plasma membrane"/>
    <property type="evidence" value="ECO:0007669"/>
    <property type="project" value="UniProtKB-SubCell"/>
</dbReference>
<evidence type="ECO:0000313" key="11">
    <source>
        <dbReference type="EMBL" id="PWE13169.1"/>
    </source>
</evidence>
<evidence type="ECO:0000256" key="1">
    <source>
        <dbReference type="ARBA" id="ARBA00004141"/>
    </source>
</evidence>
<dbReference type="RefSeq" id="WP_109089502.1">
    <property type="nucleotide sequence ID" value="NZ_QEXO01000004.1"/>
</dbReference>
<keyword evidence="5 9" id="KW-0460">Magnesium</keyword>
<dbReference type="NCBIfam" id="TIGR00400">
    <property type="entry name" value="mgtE"/>
    <property type="match status" value="1"/>
</dbReference>
<dbReference type="GO" id="GO:0046872">
    <property type="term" value="F:metal ion binding"/>
    <property type="evidence" value="ECO:0007669"/>
    <property type="project" value="UniProtKB-KW"/>
</dbReference>
<dbReference type="SMART" id="SM00116">
    <property type="entry name" value="CBS"/>
    <property type="match status" value="1"/>
</dbReference>
<reference evidence="11 12" key="1">
    <citation type="submission" date="2018-05" db="EMBL/GenBank/DDBJ databases">
        <title>Genome Sequence of an Efficient Indole-Degrading Bacterium, Alcaligenes sp.YBY.</title>
        <authorList>
            <person name="Yang B."/>
        </authorList>
    </citation>
    <scope>NUCLEOTIDE SEQUENCE [LARGE SCALE GENOMIC DNA]</scope>
    <source>
        <strain evidence="11 12">YBY</strain>
    </source>
</reference>
<keyword evidence="8" id="KW-0129">CBS domain</keyword>
<dbReference type="Gene3D" id="3.10.580.10">
    <property type="entry name" value="CBS-domain"/>
    <property type="match status" value="1"/>
</dbReference>
<keyword evidence="9" id="KW-0479">Metal-binding</keyword>
<feature type="transmembrane region" description="Helical" evidence="9">
    <location>
        <begin position="418"/>
        <end position="441"/>
    </location>
</feature>
<keyword evidence="4 9" id="KW-0812">Transmembrane</keyword>
<dbReference type="InterPro" id="IPR046342">
    <property type="entry name" value="CBS_dom_sf"/>
</dbReference>
<dbReference type="InterPro" id="IPR038076">
    <property type="entry name" value="MgtE_N_sf"/>
</dbReference>
<evidence type="ECO:0000259" key="10">
    <source>
        <dbReference type="PROSITE" id="PS51371"/>
    </source>
</evidence>
<evidence type="ECO:0000256" key="5">
    <source>
        <dbReference type="ARBA" id="ARBA00022842"/>
    </source>
</evidence>
<dbReference type="Proteomes" id="UP000245216">
    <property type="component" value="Unassembled WGS sequence"/>
</dbReference>
<dbReference type="PANTHER" id="PTHR43773">
    <property type="entry name" value="MAGNESIUM TRANSPORTER MGTE"/>
    <property type="match status" value="1"/>
</dbReference>
<dbReference type="EMBL" id="QEXO01000004">
    <property type="protein sequence ID" value="PWE13169.1"/>
    <property type="molecule type" value="Genomic_DNA"/>
</dbReference>
<dbReference type="Pfam" id="PF01769">
    <property type="entry name" value="MgtE"/>
    <property type="match status" value="1"/>
</dbReference>
<comment type="subunit">
    <text evidence="9">Homodimer.</text>
</comment>
<keyword evidence="6 9" id="KW-1133">Transmembrane helix</keyword>
<feature type="transmembrane region" description="Helical" evidence="9">
    <location>
        <begin position="344"/>
        <end position="362"/>
    </location>
</feature>
<dbReference type="STRING" id="511.UZ73_16210"/>
<dbReference type="Gene3D" id="1.10.357.20">
    <property type="entry name" value="SLC41 divalent cation transporters, integral membrane domain"/>
    <property type="match status" value="1"/>
</dbReference>
<dbReference type="InterPro" id="IPR000644">
    <property type="entry name" value="CBS_dom"/>
</dbReference>
<dbReference type="SMART" id="SM00924">
    <property type="entry name" value="MgtE_N"/>
    <property type="match status" value="1"/>
</dbReference>
<keyword evidence="7 9" id="KW-0472">Membrane</keyword>
<feature type="transmembrane region" description="Helical" evidence="9">
    <location>
        <begin position="382"/>
        <end position="406"/>
    </location>
</feature>
<dbReference type="AlphaFoldDB" id="A0A2U2BGN1"/>
<evidence type="ECO:0000256" key="7">
    <source>
        <dbReference type="ARBA" id="ARBA00023136"/>
    </source>
</evidence>
<evidence type="ECO:0000256" key="3">
    <source>
        <dbReference type="ARBA" id="ARBA00022448"/>
    </source>
</evidence>
<comment type="caution">
    <text evidence="11">The sequence shown here is derived from an EMBL/GenBank/DDBJ whole genome shotgun (WGS) entry which is preliminary data.</text>
</comment>
<dbReference type="GO" id="GO:0015095">
    <property type="term" value="F:magnesium ion transmembrane transporter activity"/>
    <property type="evidence" value="ECO:0007669"/>
    <property type="project" value="UniProtKB-UniRule"/>
</dbReference>
<comment type="subcellular location">
    <subcellularLocation>
        <location evidence="9">Cell membrane</location>
        <topology evidence="9">Multi-pass membrane protein</topology>
    </subcellularLocation>
    <subcellularLocation>
        <location evidence="1">Membrane</location>
        <topology evidence="1">Multi-pass membrane protein</topology>
    </subcellularLocation>
</comment>
<dbReference type="InterPro" id="IPR006668">
    <property type="entry name" value="Mg_transptr_MgtE_intracell_dom"/>
</dbReference>
<reference evidence="11 12" key="2">
    <citation type="submission" date="2018-05" db="EMBL/GenBank/DDBJ databases">
        <authorList>
            <person name="Lanie J.A."/>
            <person name="Ng W.-L."/>
            <person name="Kazmierczak K.M."/>
            <person name="Andrzejewski T.M."/>
            <person name="Davidsen T.M."/>
            <person name="Wayne K.J."/>
            <person name="Tettelin H."/>
            <person name="Glass J.I."/>
            <person name="Rusch D."/>
            <person name="Podicherti R."/>
            <person name="Tsui H.-C.T."/>
            <person name="Winkler M.E."/>
        </authorList>
    </citation>
    <scope>NUCLEOTIDE SEQUENCE [LARGE SCALE GENOMIC DNA]</scope>
    <source>
        <strain evidence="11 12">YBY</strain>
    </source>
</reference>
<dbReference type="SUPFAM" id="SSF161093">
    <property type="entry name" value="MgtE membrane domain-like"/>
    <property type="match status" value="1"/>
</dbReference>
<comment type="similarity">
    <text evidence="2 9">Belongs to the SLC41A transporter family.</text>
</comment>
<feature type="transmembrane region" description="Helical" evidence="9">
    <location>
        <begin position="272"/>
        <end position="290"/>
    </location>
</feature>